<evidence type="ECO:0000256" key="6">
    <source>
        <dbReference type="ARBA" id="ARBA00022989"/>
    </source>
</evidence>
<evidence type="ECO:0000256" key="9">
    <source>
        <dbReference type="PROSITE-ProRule" id="PRU00205"/>
    </source>
</evidence>
<organism evidence="13 14">
    <name type="scientific">Cylindrobasidium torrendii FP15055 ss-10</name>
    <dbReference type="NCBI Taxonomy" id="1314674"/>
    <lineage>
        <taxon>Eukaryota</taxon>
        <taxon>Fungi</taxon>
        <taxon>Dikarya</taxon>
        <taxon>Basidiomycota</taxon>
        <taxon>Agaricomycotina</taxon>
        <taxon>Agaricomycetes</taxon>
        <taxon>Agaricomycetidae</taxon>
        <taxon>Agaricales</taxon>
        <taxon>Marasmiineae</taxon>
        <taxon>Physalacriaceae</taxon>
        <taxon>Cylindrobasidium</taxon>
    </lineage>
</organism>
<dbReference type="OrthoDB" id="3053196at2759"/>
<evidence type="ECO:0000256" key="7">
    <source>
        <dbReference type="ARBA" id="ARBA00023136"/>
    </source>
</evidence>
<evidence type="ECO:0000256" key="10">
    <source>
        <dbReference type="SAM" id="MobiDB-lite"/>
    </source>
</evidence>
<evidence type="ECO:0000256" key="2">
    <source>
        <dbReference type="ARBA" id="ARBA00009808"/>
    </source>
</evidence>
<feature type="transmembrane region" description="Helical" evidence="11">
    <location>
        <begin position="188"/>
        <end position="211"/>
    </location>
</feature>
<dbReference type="AlphaFoldDB" id="A0A0D7BU15"/>
<dbReference type="SMART" id="SM00724">
    <property type="entry name" value="TLC"/>
    <property type="match status" value="1"/>
</dbReference>
<comment type="similarity">
    <text evidence="2">Belongs to the sphingosine N-acyltransferase family.</text>
</comment>
<keyword evidence="7 9" id="KW-0472">Membrane</keyword>
<proteinExistence type="inferred from homology"/>
<evidence type="ECO:0000313" key="13">
    <source>
        <dbReference type="EMBL" id="KIY74028.1"/>
    </source>
</evidence>
<evidence type="ECO:0000259" key="12">
    <source>
        <dbReference type="PROSITE" id="PS50922"/>
    </source>
</evidence>
<feature type="region of interest" description="Disordered" evidence="10">
    <location>
        <begin position="399"/>
        <end position="425"/>
    </location>
</feature>
<accession>A0A0D7BU15</accession>
<dbReference type="STRING" id="1314674.A0A0D7BU15"/>
<feature type="compositionally biased region" description="Basic and acidic residues" evidence="10">
    <location>
        <begin position="414"/>
        <end position="425"/>
    </location>
</feature>
<feature type="transmembrane region" description="Helical" evidence="11">
    <location>
        <begin position="139"/>
        <end position="159"/>
    </location>
</feature>
<evidence type="ECO:0000256" key="11">
    <source>
        <dbReference type="SAM" id="Phobius"/>
    </source>
</evidence>
<evidence type="ECO:0000313" key="14">
    <source>
        <dbReference type="Proteomes" id="UP000054007"/>
    </source>
</evidence>
<dbReference type="GO" id="GO:0005789">
    <property type="term" value="C:endoplasmic reticulum membrane"/>
    <property type="evidence" value="ECO:0007669"/>
    <property type="project" value="UniProtKB-SubCell"/>
</dbReference>
<sequence>MATSSPRSHKRRVSVVTVIEQNPAHHLAGPFLPQTPIDKATGSPSPVDVRQTQWVRPPVSPWLRWAIHPADAFKIVITPVILFVAWQILAPAHLNAAVAPFLDPYPDERIAGNPFRVFFLISSFIPTSRPDDPRYRKSYFDAIFLVFHIFFWSMARQVITVQLCHPFARYFGIRKEAKLDRFGEQGYAMVYFFFMGCWGVRVMSQTPTWWYKSESFWIGYPHWDMIPELKRYYLMQMAYWSQQLLVLVLGLEKPRKDYAELVVHHLATIWLVGGSYLLNMTQLGTAVFASMDIPDTVLALSKILNYLQFETAKIISFATLIVLWTYFRHWLNLVALRSIWFDFYLMPQSVRVWDPPRGLWMPEWVRYQMFAPLLLLQCLNLLWYFLILRIAYRALKGGASAAKDDRSDDEDAGENAREKDRDRKD</sequence>
<keyword evidence="6 11" id="KW-1133">Transmembrane helix</keyword>
<dbReference type="InterPro" id="IPR016439">
    <property type="entry name" value="Lag1/Lac1-like"/>
</dbReference>
<evidence type="ECO:0000256" key="5">
    <source>
        <dbReference type="ARBA" id="ARBA00022824"/>
    </source>
</evidence>
<dbReference type="PROSITE" id="PS50922">
    <property type="entry name" value="TLC"/>
    <property type="match status" value="1"/>
</dbReference>
<evidence type="ECO:0000256" key="1">
    <source>
        <dbReference type="ARBA" id="ARBA00004477"/>
    </source>
</evidence>
<keyword evidence="4 9" id="KW-0812">Transmembrane</keyword>
<dbReference type="PANTHER" id="PTHR12560">
    <property type="entry name" value="LONGEVITY ASSURANCE FACTOR 1 LAG1"/>
    <property type="match status" value="1"/>
</dbReference>
<dbReference type="InterPro" id="IPR006634">
    <property type="entry name" value="TLC-dom"/>
</dbReference>
<comment type="subcellular location">
    <subcellularLocation>
        <location evidence="1">Endoplasmic reticulum membrane</location>
        <topology evidence="1">Multi-pass membrane protein</topology>
    </subcellularLocation>
</comment>
<feature type="transmembrane region" description="Helical" evidence="11">
    <location>
        <begin position="303"/>
        <end position="327"/>
    </location>
</feature>
<dbReference type="Pfam" id="PF03798">
    <property type="entry name" value="TRAM_LAG1_CLN8"/>
    <property type="match status" value="1"/>
</dbReference>
<name>A0A0D7BU15_9AGAR</name>
<feature type="transmembrane region" description="Helical" evidence="11">
    <location>
        <begin position="369"/>
        <end position="387"/>
    </location>
</feature>
<keyword evidence="3" id="KW-0808">Transferase</keyword>
<dbReference type="PANTHER" id="PTHR12560:SF11">
    <property type="entry name" value="CERAMIDE SYNTHASE LAC1-RELATED"/>
    <property type="match status" value="1"/>
</dbReference>
<keyword evidence="14" id="KW-1185">Reference proteome</keyword>
<dbReference type="GO" id="GO:0050291">
    <property type="term" value="F:sphingosine N-acyltransferase activity"/>
    <property type="evidence" value="ECO:0007669"/>
    <property type="project" value="InterPro"/>
</dbReference>
<evidence type="ECO:0000256" key="3">
    <source>
        <dbReference type="ARBA" id="ARBA00022679"/>
    </source>
</evidence>
<keyword evidence="8" id="KW-0325">Glycoprotein</keyword>
<feature type="domain" description="TLC" evidence="12">
    <location>
        <begin position="177"/>
        <end position="396"/>
    </location>
</feature>
<keyword evidence="5" id="KW-0256">Endoplasmic reticulum</keyword>
<dbReference type="GO" id="GO:0046513">
    <property type="term" value="P:ceramide biosynthetic process"/>
    <property type="evidence" value="ECO:0007669"/>
    <property type="project" value="InterPro"/>
</dbReference>
<reference evidence="13 14" key="1">
    <citation type="journal article" date="2015" name="Fungal Genet. Biol.">
        <title>Evolution of novel wood decay mechanisms in Agaricales revealed by the genome sequences of Fistulina hepatica and Cylindrobasidium torrendii.</title>
        <authorList>
            <person name="Floudas D."/>
            <person name="Held B.W."/>
            <person name="Riley R."/>
            <person name="Nagy L.G."/>
            <person name="Koehler G."/>
            <person name="Ransdell A.S."/>
            <person name="Younus H."/>
            <person name="Chow J."/>
            <person name="Chiniquy J."/>
            <person name="Lipzen A."/>
            <person name="Tritt A."/>
            <person name="Sun H."/>
            <person name="Haridas S."/>
            <person name="LaButti K."/>
            <person name="Ohm R.A."/>
            <person name="Kues U."/>
            <person name="Blanchette R.A."/>
            <person name="Grigoriev I.V."/>
            <person name="Minto R.E."/>
            <person name="Hibbett D.S."/>
        </authorList>
    </citation>
    <scope>NUCLEOTIDE SEQUENCE [LARGE SCALE GENOMIC DNA]</scope>
    <source>
        <strain evidence="13 14">FP15055 ss-10</strain>
    </source>
</reference>
<gene>
    <name evidence="13" type="ORF">CYLTODRAFT_484785</name>
</gene>
<dbReference type="Proteomes" id="UP000054007">
    <property type="component" value="Unassembled WGS sequence"/>
</dbReference>
<dbReference type="EMBL" id="KN880432">
    <property type="protein sequence ID" value="KIY74028.1"/>
    <property type="molecule type" value="Genomic_DNA"/>
</dbReference>
<evidence type="ECO:0000256" key="4">
    <source>
        <dbReference type="ARBA" id="ARBA00022692"/>
    </source>
</evidence>
<evidence type="ECO:0000256" key="8">
    <source>
        <dbReference type="ARBA" id="ARBA00023180"/>
    </source>
</evidence>
<protein>
    <submittedName>
        <fullName evidence="13">Longevity assurance proteins LAG1/LAC1</fullName>
    </submittedName>
</protein>